<dbReference type="AlphaFoldDB" id="A0A075P1P2"/>
<dbReference type="KEGG" id="aal:EP13_13965"/>
<evidence type="ECO:0008006" key="4">
    <source>
        <dbReference type="Google" id="ProtNLM"/>
    </source>
</evidence>
<accession>A0A075P1P2</accession>
<reference evidence="2 3" key="1">
    <citation type="submission" date="2014-06" db="EMBL/GenBank/DDBJ databases">
        <title>Genomes of Alteromonas australica, a world apart.</title>
        <authorList>
            <person name="Gonzaga A."/>
            <person name="Lopez-Perez M."/>
            <person name="Rodriguez-Valera F."/>
        </authorList>
    </citation>
    <scope>NUCLEOTIDE SEQUENCE [LARGE SCALE GENOMIC DNA]</scope>
    <source>
        <strain evidence="2 3">H 17</strain>
    </source>
</reference>
<gene>
    <name evidence="2" type="ORF">EP13_13965</name>
</gene>
<evidence type="ECO:0000256" key="1">
    <source>
        <dbReference type="SAM" id="SignalP"/>
    </source>
</evidence>
<evidence type="ECO:0000313" key="2">
    <source>
        <dbReference type="EMBL" id="AIF99698.1"/>
    </source>
</evidence>
<evidence type="ECO:0000313" key="3">
    <source>
        <dbReference type="Proteomes" id="UP000056090"/>
    </source>
</evidence>
<protein>
    <recommendedName>
        <fullName evidence="4">DUF3551 domain-containing protein</fullName>
    </recommendedName>
</protein>
<keyword evidence="1" id="KW-0732">Signal</keyword>
<keyword evidence="3" id="KW-1185">Reference proteome</keyword>
<organism evidence="2 3">
    <name type="scientific">Alteromonas australica</name>
    <dbReference type="NCBI Taxonomy" id="589873"/>
    <lineage>
        <taxon>Bacteria</taxon>
        <taxon>Pseudomonadati</taxon>
        <taxon>Pseudomonadota</taxon>
        <taxon>Gammaproteobacteria</taxon>
        <taxon>Alteromonadales</taxon>
        <taxon>Alteromonadaceae</taxon>
        <taxon>Alteromonas/Salinimonas group</taxon>
        <taxon>Alteromonas</taxon>
    </lineage>
</organism>
<proteinExistence type="predicted"/>
<sequence length="88" mass="9947">MLLTMISLLVSKVAFASATADEFIRCNKLAVTKLEYCLDNGGEACWAQSKASYDTCHEQVIQNHLPNRERMEAEKSAHQTINNEYHSQ</sequence>
<dbReference type="EMBL" id="CP008849">
    <property type="protein sequence ID" value="AIF99698.1"/>
    <property type="molecule type" value="Genomic_DNA"/>
</dbReference>
<feature type="signal peptide" evidence="1">
    <location>
        <begin position="1"/>
        <end position="16"/>
    </location>
</feature>
<dbReference type="Proteomes" id="UP000056090">
    <property type="component" value="Chromosome"/>
</dbReference>
<feature type="chain" id="PRO_5001708586" description="DUF3551 domain-containing protein" evidence="1">
    <location>
        <begin position="17"/>
        <end position="88"/>
    </location>
</feature>
<name>A0A075P1P2_9ALTE</name>